<feature type="transmembrane region" description="Helical" evidence="6">
    <location>
        <begin position="316"/>
        <end position="336"/>
    </location>
</feature>
<evidence type="ECO:0000313" key="8">
    <source>
        <dbReference type="Proteomes" id="UP000482578"/>
    </source>
</evidence>
<evidence type="ECO:0000313" key="7">
    <source>
        <dbReference type="EMBL" id="NDV13144.1"/>
    </source>
</evidence>
<proteinExistence type="predicted"/>
<feature type="transmembrane region" description="Helical" evidence="6">
    <location>
        <begin position="436"/>
        <end position="454"/>
    </location>
</feature>
<evidence type="ECO:0008006" key="9">
    <source>
        <dbReference type="Google" id="ProtNLM"/>
    </source>
</evidence>
<keyword evidence="5 6" id="KW-0472">Membrane</keyword>
<dbReference type="PANTHER" id="PTHR30250">
    <property type="entry name" value="PST FAMILY PREDICTED COLANIC ACID TRANSPORTER"/>
    <property type="match status" value="1"/>
</dbReference>
<evidence type="ECO:0000256" key="3">
    <source>
        <dbReference type="ARBA" id="ARBA00022692"/>
    </source>
</evidence>
<feature type="transmembrane region" description="Helical" evidence="6">
    <location>
        <begin position="400"/>
        <end position="424"/>
    </location>
</feature>
<comment type="caution">
    <text evidence="7">The sequence shown here is derived from an EMBL/GenBank/DDBJ whole genome shotgun (WGS) entry which is preliminary data.</text>
</comment>
<evidence type="ECO:0000256" key="4">
    <source>
        <dbReference type="ARBA" id="ARBA00022989"/>
    </source>
</evidence>
<comment type="subcellular location">
    <subcellularLocation>
        <location evidence="1">Cell membrane</location>
        <topology evidence="1">Multi-pass membrane protein</topology>
    </subcellularLocation>
</comment>
<feature type="transmembrane region" description="Helical" evidence="6">
    <location>
        <begin position="460"/>
        <end position="480"/>
    </location>
</feature>
<protein>
    <recommendedName>
        <fullName evidence="9">Oligosaccharide flippase family protein</fullName>
    </recommendedName>
</protein>
<sequence>MPQFYSADVLKRNAWHFAGGKLLSAALTFLLLMVMVRALSLSEYGAYVAMIASMELMLSLADMGMHGAGYRYLPEFVLHAPDRALGRFLRRQISQYAANILLLSLLVAAFIGWVTEWLGLAEYRQAFAWLLLLMLVEGVCRLIRDQTFSILMRQSDSRVALLLKLLTQLAGLLILWGLGQVSLLHVIWVEILASSLALVWSLYCLRRFLSQRATGARQNWREPGWGRMWSAGVNLYFSTLVTQASGVTVLTVLLQKVMGPEAAGLFGFIKNLVEMVARYLPATLFFSILQPKLVASGLNSKSGLSSVVNLAGKINLFVLLPLLVLALVLGDPVVLYLSGGEVKGTGPLLFGLMLFLLPFSQRQLLETVAMVNDEGRLCFYASWPTLLGLAVFWLCNELGLGIWSTVAAILYSNYVFVGLLTLMLTLRKRFLFDAPGYLRMLASAVFAYFMSAPFAGAGVWHIVVTALVSFTGFALSCLLCRAFSDDELALFNGLVGRSVFRLRAKPGGR</sequence>
<dbReference type="AlphaFoldDB" id="A0A6B2KSQ9"/>
<dbReference type="PANTHER" id="PTHR30250:SF11">
    <property type="entry name" value="O-ANTIGEN TRANSPORTER-RELATED"/>
    <property type="match status" value="1"/>
</dbReference>
<keyword evidence="2" id="KW-1003">Cell membrane</keyword>
<name>A0A6B2KSQ9_9NEIS</name>
<evidence type="ECO:0000256" key="1">
    <source>
        <dbReference type="ARBA" id="ARBA00004651"/>
    </source>
</evidence>
<dbReference type="GO" id="GO:0005886">
    <property type="term" value="C:plasma membrane"/>
    <property type="evidence" value="ECO:0007669"/>
    <property type="project" value="UniProtKB-SubCell"/>
</dbReference>
<organism evidence="7 8">
    <name type="scientific">Crenobacter caeni</name>
    <dbReference type="NCBI Taxonomy" id="2705474"/>
    <lineage>
        <taxon>Bacteria</taxon>
        <taxon>Pseudomonadati</taxon>
        <taxon>Pseudomonadota</taxon>
        <taxon>Betaproteobacteria</taxon>
        <taxon>Neisseriales</taxon>
        <taxon>Neisseriaceae</taxon>
        <taxon>Crenobacter</taxon>
    </lineage>
</organism>
<keyword evidence="3 6" id="KW-0812">Transmembrane</keyword>
<feature type="transmembrane region" description="Helical" evidence="6">
    <location>
        <begin position="159"/>
        <end position="179"/>
    </location>
</feature>
<reference evidence="7 8" key="1">
    <citation type="submission" date="2020-02" db="EMBL/GenBank/DDBJ databases">
        <authorList>
            <person name="Yang Z."/>
        </authorList>
    </citation>
    <scope>NUCLEOTIDE SEQUENCE [LARGE SCALE GENOMIC DNA]</scope>
    <source>
        <strain evidence="7 8">HX-7-9</strain>
    </source>
</reference>
<feature type="transmembrane region" description="Helical" evidence="6">
    <location>
        <begin position="126"/>
        <end position="143"/>
    </location>
</feature>
<feature type="transmembrane region" description="Helical" evidence="6">
    <location>
        <begin position="20"/>
        <end position="38"/>
    </location>
</feature>
<gene>
    <name evidence="7" type="ORF">GZH52_10125</name>
</gene>
<accession>A0A6B2KSQ9</accession>
<keyword evidence="4 6" id="KW-1133">Transmembrane helix</keyword>
<dbReference type="EMBL" id="JAAGAA010000008">
    <property type="protein sequence ID" value="NDV13144.1"/>
    <property type="molecule type" value="Genomic_DNA"/>
</dbReference>
<dbReference type="InterPro" id="IPR050833">
    <property type="entry name" value="Poly_Biosynth_Transport"/>
</dbReference>
<feature type="transmembrane region" description="Helical" evidence="6">
    <location>
        <begin position="377"/>
        <end position="394"/>
    </location>
</feature>
<evidence type="ECO:0000256" key="6">
    <source>
        <dbReference type="SAM" id="Phobius"/>
    </source>
</evidence>
<evidence type="ECO:0000256" key="2">
    <source>
        <dbReference type="ARBA" id="ARBA00022475"/>
    </source>
</evidence>
<feature type="transmembrane region" description="Helical" evidence="6">
    <location>
        <begin position="185"/>
        <end position="205"/>
    </location>
</feature>
<feature type="transmembrane region" description="Helical" evidence="6">
    <location>
        <begin position="44"/>
        <end position="61"/>
    </location>
</feature>
<dbReference type="Proteomes" id="UP000482578">
    <property type="component" value="Unassembled WGS sequence"/>
</dbReference>
<keyword evidence="8" id="KW-1185">Reference proteome</keyword>
<feature type="transmembrane region" description="Helical" evidence="6">
    <location>
        <begin position="96"/>
        <end position="114"/>
    </location>
</feature>
<evidence type="ECO:0000256" key="5">
    <source>
        <dbReference type="ARBA" id="ARBA00023136"/>
    </source>
</evidence>
<feature type="transmembrane region" description="Helical" evidence="6">
    <location>
        <begin position="348"/>
        <end position="365"/>
    </location>
</feature>
<dbReference type="RefSeq" id="WP_163316350.1">
    <property type="nucleotide sequence ID" value="NZ_JAAGAA010000008.1"/>
</dbReference>